<accession>A0A6J2SXV9</accession>
<dbReference type="InterPro" id="IPR030559">
    <property type="entry name" value="PolZ_Rev3"/>
</dbReference>
<feature type="domain" description="DNA-directed DNA polymerase family B exonuclease" evidence="17">
    <location>
        <begin position="1368"/>
        <end position="1491"/>
    </location>
</feature>
<dbReference type="InterPro" id="IPR012337">
    <property type="entry name" value="RNaseH-like_sf"/>
</dbReference>
<dbReference type="SMART" id="SM00486">
    <property type="entry name" value="POLBc"/>
    <property type="match status" value="1"/>
</dbReference>
<evidence type="ECO:0000256" key="6">
    <source>
        <dbReference type="ARBA" id="ARBA00022695"/>
    </source>
</evidence>
<feature type="region of interest" description="Disordered" evidence="15">
    <location>
        <begin position="1178"/>
        <end position="1253"/>
    </location>
</feature>
<gene>
    <name evidence="22" type="primary">LOC111593881</name>
</gene>
<name>A0A6J2SXV9_DROHY</name>
<dbReference type="GO" id="GO:0003887">
    <property type="term" value="F:DNA-directed DNA polymerase activity"/>
    <property type="evidence" value="ECO:0007669"/>
    <property type="project" value="UniProtKB-KW"/>
</dbReference>
<comment type="catalytic activity">
    <reaction evidence="14">
        <text>DNA(n) + a 2'-deoxyribonucleoside 5'-triphosphate = DNA(n+1) + diphosphate</text>
        <dbReference type="Rhea" id="RHEA:22508"/>
        <dbReference type="Rhea" id="RHEA-COMP:17339"/>
        <dbReference type="Rhea" id="RHEA-COMP:17340"/>
        <dbReference type="ChEBI" id="CHEBI:33019"/>
        <dbReference type="ChEBI" id="CHEBI:61560"/>
        <dbReference type="ChEBI" id="CHEBI:173112"/>
        <dbReference type="EC" id="2.7.7.7"/>
    </reaction>
</comment>
<dbReference type="FunFam" id="3.30.342.10:FF:000002">
    <property type="entry name" value="DNA polymerase zeta catalytic subunit isoform X1"/>
    <property type="match status" value="1"/>
</dbReference>
<evidence type="ECO:0000256" key="7">
    <source>
        <dbReference type="ARBA" id="ARBA00022723"/>
    </source>
</evidence>
<dbReference type="FunFam" id="1.10.287.690:FF:000002">
    <property type="entry name" value="DNA polymerase zeta"/>
    <property type="match status" value="1"/>
</dbReference>
<feature type="region of interest" description="Disordered" evidence="15">
    <location>
        <begin position="709"/>
        <end position="903"/>
    </location>
</feature>
<dbReference type="InterPro" id="IPR006134">
    <property type="entry name" value="DNA-dir_DNA_pol_B_multi_dom"/>
</dbReference>
<evidence type="ECO:0000256" key="14">
    <source>
        <dbReference type="ARBA" id="ARBA00049244"/>
    </source>
</evidence>
<feature type="compositionally biased region" description="Polar residues" evidence="15">
    <location>
        <begin position="847"/>
        <end position="868"/>
    </location>
</feature>
<dbReference type="OrthoDB" id="2414538at2759"/>
<dbReference type="OMA" id="CYSELRG"/>
<dbReference type="EC" id="2.7.7.7" evidence="3"/>
<comment type="similarity">
    <text evidence="2">Belongs to the DNA polymerase type-B family.</text>
</comment>
<dbReference type="GO" id="GO:0046872">
    <property type="term" value="F:metal ion binding"/>
    <property type="evidence" value="ECO:0007669"/>
    <property type="project" value="UniProtKB-KW"/>
</dbReference>
<dbReference type="GO" id="GO:0000724">
    <property type="term" value="P:double-strand break repair via homologous recombination"/>
    <property type="evidence" value="ECO:0007669"/>
    <property type="project" value="TreeGrafter"/>
</dbReference>
<evidence type="ECO:0000259" key="17">
    <source>
        <dbReference type="Pfam" id="PF03104"/>
    </source>
</evidence>
<dbReference type="FunFam" id="1.10.132.60:FF:000005">
    <property type="entry name" value="Putative DNA polymerase zeta catalytic subunit"/>
    <property type="match status" value="1"/>
</dbReference>
<dbReference type="Pfam" id="PF00136">
    <property type="entry name" value="DNA_pol_B"/>
    <property type="match status" value="1"/>
</dbReference>
<evidence type="ECO:0000256" key="1">
    <source>
        <dbReference type="ARBA" id="ARBA00001966"/>
    </source>
</evidence>
<dbReference type="Pfam" id="PF14260">
    <property type="entry name" value="zf-C4pol"/>
    <property type="match status" value="1"/>
</dbReference>
<feature type="domain" description="C4-type zinc-finger of DNA polymerase delta" evidence="18">
    <location>
        <begin position="2055"/>
        <end position="2120"/>
    </location>
</feature>
<feature type="compositionally biased region" description="Polar residues" evidence="15">
    <location>
        <begin position="794"/>
        <end position="829"/>
    </location>
</feature>
<dbReference type="GO" id="GO:0019985">
    <property type="term" value="P:translesion synthesis"/>
    <property type="evidence" value="ECO:0007669"/>
    <property type="project" value="InterPro"/>
</dbReference>
<feature type="domain" description="DNA polymerase delta/zeta catalytic subunit N-terminal" evidence="19">
    <location>
        <begin position="62"/>
        <end position="140"/>
    </location>
</feature>
<dbReference type="KEGG" id="dhe:111593881"/>
<evidence type="ECO:0000256" key="8">
    <source>
        <dbReference type="ARBA" id="ARBA00022763"/>
    </source>
</evidence>
<dbReference type="InterPro" id="IPR042087">
    <property type="entry name" value="DNA_pol_B_thumb"/>
</dbReference>
<dbReference type="PANTHER" id="PTHR45812">
    <property type="entry name" value="DNA POLYMERASE ZETA CATALYTIC SUBUNIT"/>
    <property type="match status" value="1"/>
</dbReference>
<dbReference type="FunFam" id="3.30.420.10:FF:000024">
    <property type="entry name" value="DNA polymerase zeta catalytic subunit"/>
    <property type="match status" value="1"/>
</dbReference>
<keyword evidence="11" id="KW-0408">Iron</keyword>
<dbReference type="RefSeq" id="XP_030081012.1">
    <property type="nucleotide sequence ID" value="XM_030225152.1"/>
</dbReference>
<dbReference type="SUPFAM" id="SSF53098">
    <property type="entry name" value="Ribonuclease H-like"/>
    <property type="match status" value="1"/>
</dbReference>
<feature type="compositionally biased region" description="Low complexity" evidence="15">
    <location>
        <begin position="559"/>
        <end position="573"/>
    </location>
</feature>
<dbReference type="Gene3D" id="3.30.420.10">
    <property type="entry name" value="Ribonuclease H-like superfamily/Ribonuclease H"/>
    <property type="match status" value="1"/>
</dbReference>
<dbReference type="Pfam" id="PF03104">
    <property type="entry name" value="DNA_pol_B_exo1"/>
    <property type="match status" value="1"/>
</dbReference>
<evidence type="ECO:0000256" key="5">
    <source>
        <dbReference type="ARBA" id="ARBA00022679"/>
    </source>
</evidence>
<keyword evidence="7" id="KW-0479">Metal-binding</keyword>
<dbReference type="CDD" id="cd05534">
    <property type="entry name" value="POLBc_zeta"/>
    <property type="match status" value="1"/>
</dbReference>
<reference evidence="22" key="1">
    <citation type="submission" date="2025-08" db="UniProtKB">
        <authorList>
            <consortium name="RefSeq"/>
        </authorList>
    </citation>
    <scope>IDENTIFICATION</scope>
    <source>
        <strain evidence="22">15085-1641.00</strain>
        <tissue evidence="22">Whole body</tissue>
    </source>
</reference>
<feature type="compositionally biased region" description="Polar residues" evidence="15">
    <location>
        <begin position="1192"/>
        <end position="1206"/>
    </location>
</feature>
<dbReference type="InterPro" id="IPR056435">
    <property type="entry name" value="DPOD/Z_N"/>
</dbReference>
<keyword evidence="10" id="KW-0239">DNA-directed DNA polymerase</keyword>
<dbReference type="GO" id="GO:0005634">
    <property type="term" value="C:nucleus"/>
    <property type="evidence" value="ECO:0007669"/>
    <property type="project" value="TreeGrafter"/>
</dbReference>
<dbReference type="InterPro" id="IPR025687">
    <property type="entry name" value="Znf-C4pol"/>
</dbReference>
<dbReference type="PANTHER" id="PTHR45812:SF1">
    <property type="entry name" value="DNA POLYMERASE ZETA CATALYTIC SUBUNIT"/>
    <property type="match status" value="1"/>
</dbReference>
<evidence type="ECO:0000256" key="12">
    <source>
        <dbReference type="ARBA" id="ARBA00023014"/>
    </source>
</evidence>
<feature type="compositionally biased region" description="Low complexity" evidence="15">
    <location>
        <begin position="522"/>
        <end position="534"/>
    </location>
</feature>
<keyword evidence="21" id="KW-1185">Reference proteome</keyword>
<dbReference type="GO" id="GO:0003677">
    <property type="term" value="F:DNA binding"/>
    <property type="evidence" value="ECO:0007669"/>
    <property type="project" value="InterPro"/>
</dbReference>
<dbReference type="GeneID" id="111593881"/>
<feature type="compositionally biased region" description="Polar residues" evidence="15">
    <location>
        <begin position="885"/>
        <end position="899"/>
    </location>
</feature>
<keyword evidence="5" id="KW-0808">Transferase</keyword>
<evidence type="ECO:0000259" key="16">
    <source>
        <dbReference type="Pfam" id="PF00136"/>
    </source>
</evidence>
<evidence type="ECO:0000256" key="3">
    <source>
        <dbReference type="ARBA" id="ARBA00012417"/>
    </source>
</evidence>
<keyword evidence="9" id="KW-0862">Zinc</keyword>
<evidence type="ECO:0000256" key="13">
    <source>
        <dbReference type="ARBA" id="ARBA00023204"/>
    </source>
</evidence>
<evidence type="ECO:0000313" key="22">
    <source>
        <dbReference type="RefSeq" id="XP_030081012.1"/>
    </source>
</evidence>
<dbReference type="Gene3D" id="3.90.1600.10">
    <property type="entry name" value="Palm domain of DNA polymerase"/>
    <property type="match status" value="1"/>
</dbReference>
<feature type="domain" description="DNA polymerase zeta catalytic subunit N-terminal" evidence="20">
    <location>
        <begin position="8"/>
        <end position="61"/>
    </location>
</feature>
<evidence type="ECO:0000256" key="11">
    <source>
        <dbReference type="ARBA" id="ARBA00023004"/>
    </source>
</evidence>
<evidence type="ECO:0000313" key="21">
    <source>
        <dbReference type="Proteomes" id="UP000504633"/>
    </source>
</evidence>
<dbReference type="InterPro" id="IPR006133">
    <property type="entry name" value="DNA-dir_DNA_pol_B_exonuc"/>
</dbReference>
<dbReference type="InterPro" id="IPR023211">
    <property type="entry name" value="DNA_pol_palm_dom_sf"/>
</dbReference>
<dbReference type="Gene3D" id="1.10.287.690">
    <property type="entry name" value="Helix hairpin bin"/>
    <property type="match status" value="1"/>
</dbReference>
<dbReference type="PRINTS" id="PR00106">
    <property type="entry name" value="DNAPOLB"/>
</dbReference>
<feature type="compositionally biased region" description="Acidic residues" evidence="15">
    <location>
        <begin position="487"/>
        <end position="498"/>
    </location>
</feature>
<feature type="region of interest" description="Disordered" evidence="15">
    <location>
        <begin position="476"/>
        <end position="504"/>
    </location>
</feature>
<dbReference type="GO" id="GO:0051536">
    <property type="term" value="F:iron-sulfur cluster binding"/>
    <property type="evidence" value="ECO:0007669"/>
    <property type="project" value="UniProtKB-KW"/>
</dbReference>
<dbReference type="PROSITE" id="PS00116">
    <property type="entry name" value="DNA_POLYMERASE_B"/>
    <property type="match status" value="1"/>
</dbReference>
<proteinExistence type="inferred from homology"/>
<keyword evidence="13" id="KW-0234">DNA repair</keyword>
<protein>
    <recommendedName>
        <fullName evidence="4">DNA polymerase zeta catalytic subunit</fullName>
        <ecNumber evidence="3">2.7.7.7</ecNumber>
    </recommendedName>
</protein>
<evidence type="ECO:0000259" key="20">
    <source>
        <dbReference type="Pfam" id="PF24065"/>
    </source>
</evidence>
<dbReference type="CTD" id="136035703"/>
<evidence type="ECO:0000259" key="19">
    <source>
        <dbReference type="Pfam" id="PF24055"/>
    </source>
</evidence>
<dbReference type="InterPro" id="IPR006172">
    <property type="entry name" value="DNA-dir_DNA_pol_B"/>
</dbReference>
<evidence type="ECO:0000256" key="9">
    <source>
        <dbReference type="ARBA" id="ARBA00022833"/>
    </source>
</evidence>
<dbReference type="InterPro" id="IPR017964">
    <property type="entry name" value="DNA-dir_DNA_pol_B_CS"/>
</dbReference>
<keyword evidence="12" id="KW-0411">Iron-sulfur</keyword>
<feature type="compositionally biased region" description="Polar residues" evidence="15">
    <location>
        <begin position="574"/>
        <end position="584"/>
    </location>
</feature>
<keyword evidence="8" id="KW-0227">DNA damage</keyword>
<dbReference type="Pfam" id="PF24055">
    <property type="entry name" value="POL3_N"/>
    <property type="match status" value="1"/>
</dbReference>
<comment type="cofactor">
    <cofactor evidence="1">
        <name>[4Fe-4S] cluster</name>
        <dbReference type="ChEBI" id="CHEBI:49883"/>
    </cofactor>
</comment>
<evidence type="ECO:0000256" key="15">
    <source>
        <dbReference type="SAM" id="MobiDB-lite"/>
    </source>
</evidence>
<dbReference type="InterPro" id="IPR056447">
    <property type="entry name" value="REV3_N"/>
</dbReference>
<feature type="domain" description="DNA-directed DNA polymerase family B multifunctional" evidence="16">
    <location>
        <begin position="1555"/>
        <end position="2005"/>
    </location>
</feature>
<dbReference type="InterPro" id="IPR043502">
    <property type="entry name" value="DNA/RNA_pol_sf"/>
</dbReference>
<feature type="compositionally biased region" description="Low complexity" evidence="15">
    <location>
        <begin position="870"/>
        <end position="884"/>
    </location>
</feature>
<evidence type="ECO:0000256" key="4">
    <source>
        <dbReference type="ARBA" id="ARBA00021589"/>
    </source>
</evidence>
<dbReference type="Proteomes" id="UP000504633">
    <property type="component" value="Unplaced"/>
</dbReference>
<feature type="region of interest" description="Disordered" evidence="15">
    <location>
        <begin position="522"/>
        <end position="588"/>
    </location>
</feature>
<feature type="compositionally biased region" description="Low complexity" evidence="15">
    <location>
        <begin position="1242"/>
        <end position="1252"/>
    </location>
</feature>
<dbReference type="Gene3D" id="1.10.132.60">
    <property type="entry name" value="DNA polymerase family B, C-terminal domain"/>
    <property type="match status" value="1"/>
</dbReference>
<dbReference type="Gene3D" id="3.30.342.10">
    <property type="entry name" value="DNA Polymerase, chain B, domain 1"/>
    <property type="match status" value="1"/>
</dbReference>
<organism evidence="21 22">
    <name type="scientific">Drosophila hydei</name>
    <name type="common">Fruit fly</name>
    <dbReference type="NCBI Taxonomy" id="7224"/>
    <lineage>
        <taxon>Eukaryota</taxon>
        <taxon>Metazoa</taxon>
        <taxon>Ecdysozoa</taxon>
        <taxon>Arthropoda</taxon>
        <taxon>Hexapoda</taxon>
        <taxon>Insecta</taxon>
        <taxon>Pterygota</taxon>
        <taxon>Neoptera</taxon>
        <taxon>Endopterygota</taxon>
        <taxon>Diptera</taxon>
        <taxon>Brachycera</taxon>
        <taxon>Muscomorpha</taxon>
        <taxon>Ephydroidea</taxon>
        <taxon>Drosophilidae</taxon>
        <taxon>Drosophila</taxon>
    </lineage>
</organism>
<keyword evidence="6" id="KW-0548">Nucleotidyltransferase</keyword>
<dbReference type="GO" id="GO:0000166">
    <property type="term" value="F:nucleotide binding"/>
    <property type="evidence" value="ECO:0007669"/>
    <property type="project" value="InterPro"/>
</dbReference>
<evidence type="ECO:0000259" key="18">
    <source>
        <dbReference type="Pfam" id="PF14260"/>
    </source>
</evidence>
<sequence length="2143" mass="240592">MSDIDGIFSLRLVIADFYMEKPIFGLDPCYSELRGKEIKRVPIVRIFGANASGQKCCMHVHGVFPYLYIPYDKRDFETVERGILQIAMHLDKAINISLGQGNSNAQHVFKIQLVKGIPFYGYHRTEHQYFKIFMFNPRFVRRAANLLQSGAILSKNFNPHESHVPYILQFMIDYNLYGMSYLHVPLEIVKFRRQTEEDVVAYANVKPQQLLDPTAVKKVACSALEVDISSNFILNRFQLITKTTSTHTNPGIEAIWHDEHVRRQKLAESYGADSQKLNALPVLQVPPTQERPNVEIAESDNFYRAALESKLLSLEQTVSGEQTLADQTQINNINITLQTSAKEQRRQFNLRKLLVNAVYPEECSQDAQQQLVNASVIQNHLSGSGSAHSLVRDAENEDEAAFLDDTLVDEELLQQANGPVPHDATLREEDLELLEVLQQLEEQNANESHIDLDSSLAQLSQQHKQFELTPELLDKQTAAAATQQPLSDDESDNSDEENTAGTAHDFSIALDDIDELLLKLSQSQSQPDAAPSQQREMPQVDGADDQLQRTPTKARTRAQQRTSPRTPTTPKSRISMQQPRTPKSNVAKKYAPLPLIITNRSAQKQSDAAATAALASSAIKKHLSQQLESNVKSTAIPLRKKLAMSELRRKTISADSFAEVKALQQADDCTPLRRSTRRSTRDLDKTHIICSLTPRQKMSSISNVFAASPAESLVEQKQPRRSTRNKAKQDVEQKPVPKPKLYLDKISPLADSPATTSDDEAIVSDTESDRSTPKPNLRRLRRSFRESLLAKRATPQSKILESHSPATPKSVRSQTPANSLAANTKSQPATIPVHESLRSRAAESPMPKSSMSQTAASPVPESASSRASISALPESARSPAPASSMLENENASSAKSRTLPSPMPVRSMNHTPINQLPIPATPTQSEKVGAADVPEKEAIGTPQCSPCSIDCNTPELMKSFYEHSLIINSPSVFSDDIDSPELSAETKLVAKPGVSSSNSADPNTFVITPLELPPSYEEVLHSCRKLDICPEYVFQQPYYSNPADVSKMTEVGFLVLRIPGNKLNDLEPFESCVLNSNQGLAAWRRRQLVSIGGPAMLQRYRNEQQVREYFSSEQRLVMEPAMSPPSRQDAKLWLKARELHKQRQGGKEELHPVGNDVDSPIKVKRQKITMMLNEVEAEGGASGDEDGDLNCSGLTLTPMSQTPQHSGTDKPQLKGTPLSSKMRSKRATKLQFEAARDEQPGSSQSSEKSVSSDAALEALERSSFVRSISSGRNSHELSFGLTNATLDNTFGFKVNLENLQQAKADIECNYLTTMTLELFVPTRGELLPDPLHDEIRCLFYAIEHSLPEQSQSLPSKACGYIIVSDGQDILKEGRHHGLDADIELQVVQSEAQAFEALLALCTRWDADIYAGYEIEMSSWGYVIERAKHLCFNIAPLLSRVPTQKVRDFVDEDRESFTDLDVEMKLCGRILLDVWRLMRSEIALTSYSFENVMYHILHKRCPWHSPRALSDWYASPCTRWIVLEYYLERVRGTLALLDQLDLLGRTSEMAKLIGIQFYEVLSRGSQFRVESMMLRIAKPKNLVPLSPSVQQRAHMRAPEYLALIMEPESRFYADPLIVLDFQSLYPSMIIAYNYCFSTCLGRVEHLGSSTPFEFGASMLRVSRQLLQQLLERDLVTISPCGVVFVKRQVREGILPRMLSEILDTRLMVKQSMKLHRDSSALQRVLHSRQLGLKLMANVTYGYTAANFSGRMPAVEVGDSVVSKGRETLERAIKLVETHEKWNVRVVYGDTDSMFVHVPGRDRAEAFRIGEEIAQAVTEMNPHPVKLKLEKVYQPCMLQTKKRYVGYMYETPEQREPVYEAKGIETVRRDGCPAVAKMLEKVLRLLFETADVSQIKQYVCRQFTKLLTGRANLQDLIFAKEFRGLNGYKPTACVPALEMTRKWMLKDPRRVPRRGERVPFCIVNGPPGMQLIRLVRSPHEILANEGYKINAIYYITKAIIPPLNRCLLLIGADVNDWFSNLPRKLLMTPALSTAGELLNRGNAKSTISQYFSTTNCIIECGRQTKEGICTECARMPNKCVVTLQAKLAQLDRGYRLTQQICQACCGRLGDLQCGSLDCPVLYVLEVKRRELQQMPFIRKQLEERF</sequence>
<dbReference type="SUPFAM" id="SSF56672">
    <property type="entry name" value="DNA/RNA polymerases"/>
    <property type="match status" value="1"/>
</dbReference>
<evidence type="ECO:0000256" key="2">
    <source>
        <dbReference type="ARBA" id="ARBA00005755"/>
    </source>
</evidence>
<dbReference type="InterPro" id="IPR036397">
    <property type="entry name" value="RNaseH_sf"/>
</dbReference>
<dbReference type="CDD" id="cd05778">
    <property type="entry name" value="DNA_polB_zeta_exo"/>
    <property type="match status" value="1"/>
</dbReference>
<dbReference type="Pfam" id="PF24065">
    <property type="entry name" value="REV3_N"/>
    <property type="match status" value="1"/>
</dbReference>
<evidence type="ECO:0000256" key="10">
    <source>
        <dbReference type="ARBA" id="ARBA00022932"/>
    </source>
</evidence>
<dbReference type="GO" id="GO:0016035">
    <property type="term" value="C:zeta DNA polymerase complex"/>
    <property type="evidence" value="ECO:0007669"/>
    <property type="project" value="InterPro"/>
</dbReference>